<proteinExistence type="predicted"/>
<feature type="non-terminal residue" evidence="1">
    <location>
        <position position="123"/>
    </location>
</feature>
<name>A0ABQ6RZX4_9BACT</name>
<accession>A0ABQ6RZX4</accession>
<dbReference type="EMBL" id="VVND01000056">
    <property type="protein sequence ID" value="KAA3157439.1"/>
    <property type="molecule type" value="Genomic_DNA"/>
</dbReference>
<dbReference type="Proteomes" id="UP000324870">
    <property type="component" value="Unassembled WGS sequence"/>
</dbReference>
<keyword evidence="2" id="KW-1185">Reference proteome</keyword>
<sequence length="123" mass="13750">MEKGRILLMFGMSIRKFIILSALIVSGCEMHPETIAIDFDSGTEDYTPLVRKILAEHPAGEVTIRFGAGTFDFYPEQAAGSYLCVSNNDNGYKRCAFLLEEMRRVRIEGAGEKTQLRFHGAIV</sequence>
<evidence type="ECO:0000313" key="2">
    <source>
        <dbReference type="Proteomes" id="UP000324870"/>
    </source>
</evidence>
<reference evidence="1 2" key="1">
    <citation type="journal article" date="2019" name="Nat. Med.">
        <title>A library of human gut bacterial isolates paired with longitudinal multiomics data enables mechanistic microbiome research.</title>
        <authorList>
            <person name="Poyet M."/>
            <person name="Groussin M."/>
            <person name="Gibbons S.M."/>
            <person name="Avila-Pacheco J."/>
            <person name="Jiang X."/>
            <person name="Kearney S.M."/>
            <person name="Perrotta A.R."/>
            <person name="Berdy B."/>
            <person name="Zhao S."/>
            <person name="Lieberman T.D."/>
            <person name="Swanson P.K."/>
            <person name="Smith M."/>
            <person name="Roesemann S."/>
            <person name="Alexander J.E."/>
            <person name="Rich S.A."/>
            <person name="Livny J."/>
            <person name="Vlamakis H."/>
            <person name="Clish C."/>
            <person name="Bullock K."/>
            <person name="Deik A."/>
            <person name="Scott J."/>
            <person name="Pierce K.A."/>
            <person name="Xavier R.J."/>
            <person name="Alm E.J."/>
        </authorList>
    </citation>
    <scope>NUCLEOTIDE SEQUENCE [LARGE SCALE GENOMIC DNA]</scope>
    <source>
        <strain evidence="1 2">BIOML-A1</strain>
    </source>
</reference>
<evidence type="ECO:0000313" key="1">
    <source>
        <dbReference type="EMBL" id="KAA3157439.1"/>
    </source>
</evidence>
<protein>
    <submittedName>
        <fullName evidence="1">Uncharacterized protein</fullName>
    </submittedName>
</protein>
<dbReference type="PROSITE" id="PS51257">
    <property type="entry name" value="PROKAR_LIPOPROTEIN"/>
    <property type="match status" value="1"/>
</dbReference>
<organism evidence="1 2">
    <name type="scientific">Alistipes finegoldii</name>
    <dbReference type="NCBI Taxonomy" id="214856"/>
    <lineage>
        <taxon>Bacteria</taxon>
        <taxon>Pseudomonadati</taxon>
        <taxon>Bacteroidota</taxon>
        <taxon>Bacteroidia</taxon>
        <taxon>Bacteroidales</taxon>
        <taxon>Rikenellaceae</taxon>
        <taxon>Alistipes</taxon>
    </lineage>
</organism>
<comment type="caution">
    <text evidence="1">The sequence shown here is derived from an EMBL/GenBank/DDBJ whole genome shotgun (WGS) entry which is preliminary data.</text>
</comment>
<gene>
    <name evidence="1" type="ORF">F2A26_14680</name>
</gene>